<keyword evidence="3 9" id="KW-0808">Transferase</keyword>
<proteinExistence type="inferred from homology"/>
<evidence type="ECO:0000256" key="4">
    <source>
        <dbReference type="ARBA" id="ARBA00022691"/>
    </source>
</evidence>
<evidence type="ECO:0000256" key="3">
    <source>
        <dbReference type="ARBA" id="ARBA00022679"/>
    </source>
</evidence>
<evidence type="ECO:0000256" key="5">
    <source>
        <dbReference type="ARBA" id="ARBA00022723"/>
    </source>
</evidence>
<dbReference type="Pfam" id="PF05711">
    <property type="entry name" value="TylF"/>
    <property type="match status" value="1"/>
</dbReference>
<keyword evidence="4" id="KW-0949">S-adenosyl-L-methionine</keyword>
<dbReference type="Proteomes" id="UP000282674">
    <property type="component" value="Unassembled WGS sequence"/>
</dbReference>
<protein>
    <submittedName>
        <fullName evidence="9">Macrocin O-methyltransferase</fullName>
    </submittedName>
</protein>
<comment type="pathway">
    <text evidence="1">Antibiotic biosynthesis.</text>
</comment>
<keyword evidence="7" id="KW-0045">Antibiotic biosynthesis</keyword>
<evidence type="ECO:0000256" key="1">
    <source>
        <dbReference type="ARBA" id="ARBA00004792"/>
    </source>
</evidence>
<organism evidence="9 10">
    <name type="scientific">Actinomadura harenae</name>
    <dbReference type="NCBI Taxonomy" id="2483351"/>
    <lineage>
        <taxon>Bacteria</taxon>
        <taxon>Bacillati</taxon>
        <taxon>Actinomycetota</taxon>
        <taxon>Actinomycetes</taxon>
        <taxon>Streptosporangiales</taxon>
        <taxon>Thermomonosporaceae</taxon>
        <taxon>Actinomadura</taxon>
    </lineage>
</organism>
<evidence type="ECO:0000313" key="10">
    <source>
        <dbReference type="Proteomes" id="UP000282674"/>
    </source>
</evidence>
<comment type="similarity">
    <text evidence="8">Belongs to the methyltransferase TylF/MycF family.</text>
</comment>
<dbReference type="FunFam" id="3.40.50.150:FF:000331">
    <property type="entry name" value="Macrocin O-methyltransferase"/>
    <property type="match status" value="1"/>
</dbReference>
<dbReference type="GO" id="GO:0017000">
    <property type="term" value="P:antibiotic biosynthetic process"/>
    <property type="evidence" value="ECO:0007669"/>
    <property type="project" value="UniProtKB-KW"/>
</dbReference>
<dbReference type="PANTHER" id="PTHR40036:SF1">
    <property type="entry name" value="MACROCIN O-METHYLTRANSFERASE"/>
    <property type="match status" value="1"/>
</dbReference>
<keyword evidence="10" id="KW-1185">Reference proteome</keyword>
<dbReference type="GO" id="GO:0032259">
    <property type="term" value="P:methylation"/>
    <property type="evidence" value="ECO:0007669"/>
    <property type="project" value="UniProtKB-KW"/>
</dbReference>
<dbReference type="GO" id="GO:0008168">
    <property type="term" value="F:methyltransferase activity"/>
    <property type="evidence" value="ECO:0007669"/>
    <property type="project" value="UniProtKB-KW"/>
</dbReference>
<evidence type="ECO:0000313" key="9">
    <source>
        <dbReference type="EMBL" id="RMI42824.1"/>
    </source>
</evidence>
<dbReference type="EMBL" id="RFFG01000030">
    <property type="protein sequence ID" value="RMI42824.1"/>
    <property type="molecule type" value="Genomic_DNA"/>
</dbReference>
<sequence>MPDRQSELYLNLLKKTLTNIVYEDAPNRTRFVKKPYFDLEQRMNGEDWPVTAHTMIGMRRLDNIQECVETVLADGVPGDLIETGVWRGGACIFMRGVLAAHGVTDRLVWVADSFEGMPHTDDDGNVTDKWLKLDDDNDILAVSQETVQENFARYDLLDDQVRFIKGWFCDSLPNAPVERLAVLRLDGDLYDSTMDSLVNLYPKVAPGGFVIIDDFVIPSCRQAVEEFRAKNDVTEPIREIDNESVYWRLDS</sequence>
<dbReference type="Gene3D" id="3.40.50.150">
    <property type="entry name" value="Vaccinia Virus protein VP39"/>
    <property type="match status" value="1"/>
</dbReference>
<reference evidence="9 10" key="1">
    <citation type="submission" date="2018-10" db="EMBL/GenBank/DDBJ databases">
        <title>Isolation from soil.</title>
        <authorList>
            <person name="Hu J."/>
        </authorList>
    </citation>
    <scope>NUCLEOTIDE SEQUENCE [LARGE SCALE GENOMIC DNA]</scope>
    <source>
        <strain evidence="9 10">NEAU-Ht49</strain>
    </source>
</reference>
<dbReference type="PANTHER" id="PTHR40036">
    <property type="entry name" value="MACROCIN O-METHYLTRANSFERASE"/>
    <property type="match status" value="1"/>
</dbReference>
<dbReference type="InterPro" id="IPR008884">
    <property type="entry name" value="TylF_MeTrfase"/>
</dbReference>
<keyword evidence="5" id="KW-0479">Metal-binding</keyword>
<evidence type="ECO:0000256" key="7">
    <source>
        <dbReference type="ARBA" id="ARBA00023194"/>
    </source>
</evidence>
<evidence type="ECO:0000256" key="2">
    <source>
        <dbReference type="ARBA" id="ARBA00022603"/>
    </source>
</evidence>
<dbReference type="InterPro" id="IPR029063">
    <property type="entry name" value="SAM-dependent_MTases_sf"/>
</dbReference>
<keyword evidence="6" id="KW-0460">Magnesium</keyword>
<dbReference type="RefSeq" id="WP_122195646.1">
    <property type="nucleotide sequence ID" value="NZ_JBHSKC010000019.1"/>
</dbReference>
<evidence type="ECO:0000256" key="6">
    <source>
        <dbReference type="ARBA" id="ARBA00022842"/>
    </source>
</evidence>
<dbReference type="AlphaFoldDB" id="A0A3M2LZ89"/>
<dbReference type="GO" id="GO:0046872">
    <property type="term" value="F:metal ion binding"/>
    <property type="evidence" value="ECO:0007669"/>
    <property type="project" value="UniProtKB-KW"/>
</dbReference>
<gene>
    <name evidence="9" type="ORF">EBO15_18490</name>
</gene>
<name>A0A3M2LZ89_9ACTN</name>
<comment type="caution">
    <text evidence="9">The sequence shown here is derived from an EMBL/GenBank/DDBJ whole genome shotgun (WGS) entry which is preliminary data.</text>
</comment>
<accession>A0A3M2LZ89</accession>
<dbReference type="OrthoDB" id="3826968at2"/>
<keyword evidence="2 9" id="KW-0489">Methyltransferase</keyword>
<evidence type="ECO:0000256" key="8">
    <source>
        <dbReference type="ARBA" id="ARBA00060900"/>
    </source>
</evidence>
<dbReference type="SUPFAM" id="SSF53335">
    <property type="entry name" value="S-adenosyl-L-methionine-dependent methyltransferases"/>
    <property type="match status" value="1"/>
</dbReference>